<sequence>MISRECFFAAALALLAACPLAAWADPQYTVTFVPPGFEPGPFDAMNNAGRVVGTYQDHAAIWDGSGILTLNLPPSLGRGINDHMDISGVERRNGTAFALIGGNFIDIHATLPSLYYTSDGYAINNRGSVAGIADPFADEAVRGFLYRNGQSELVPTLGGDFSFAINLNNNDAVVGWASTGQGSVNDPFTHAIIYHDGSLQDLGTLGTGQRSFGFDINDCGWAVGYSFIQPEELSASVHPFLFRDGKMMDLGTLGGDFGEARAINNLGLVVGDSLNAEGLLTAFIWKGDKLVDLNTLTALPAGWRLESAMDINDKGQILGTACNGPNPEDCARVRLDLVSAVPEPSPAPMLAAGMGLLAWGRRRMRRRTA</sequence>
<gene>
    <name evidence="2" type="ORF">NX773_04135</name>
</gene>
<dbReference type="Proteomes" id="UP001205861">
    <property type="component" value="Unassembled WGS sequence"/>
</dbReference>
<evidence type="ECO:0008006" key="4">
    <source>
        <dbReference type="Google" id="ProtNLM"/>
    </source>
</evidence>
<comment type="caution">
    <text evidence="2">The sequence shown here is derived from an EMBL/GenBank/DDBJ whole genome shotgun (WGS) entry which is preliminary data.</text>
</comment>
<keyword evidence="1" id="KW-0732">Signal</keyword>
<dbReference type="EMBL" id="JANUGV010000001">
    <property type="protein sequence ID" value="MCS0607353.1"/>
    <property type="molecule type" value="Genomic_DNA"/>
</dbReference>
<proteinExistence type="predicted"/>
<keyword evidence="3" id="KW-1185">Reference proteome</keyword>
<name>A0ABT2BHI7_9BURK</name>
<protein>
    <recommendedName>
        <fullName evidence="4">PEP-CTERM sorting domain-containing protein</fullName>
    </recommendedName>
</protein>
<dbReference type="InterPro" id="IPR014262">
    <property type="entry name" value="HAF_rpt"/>
</dbReference>
<dbReference type="PROSITE" id="PS51257">
    <property type="entry name" value="PROKAR_LIPOPROTEIN"/>
    <property type="match status" value="1"/>
</dbReference>
<organism evidence="2 3">
    <name type="scientific">Massilia solisilvae</name>
    <dbReference type="NCBI Taxonomy" id="1811225"/>
    <lineage>
        <taxon>Bacteria</taxon>
        <taxon>Pseudomonadati</taxon>
        <taxon>Pseudomonadota</taxon>
        <taxon>Betaproteobacteria</taxon>
        <taxon>Burkholderiales</taxon>
        <taxon>Oxalobacteraceae</taxon>
        <taxon>Telluria group</taxon>
        <taxon>Massilia</taxon>
    </lineage>
</organism>
<evidence type="ECO:0000313" key="3">
    <source>
        <dbReference type="Proteomes" id="UP001205861"/>
    </source>
</evidence>
<accession>A0ABT2BHI7</accession>
<evidence type="ECO:0000256" key="1">
    <source>
        <dbReference type="SAM" id="SignalP"/>
    </source>
</evidence>
<feature type="chain" id="PRO_5046746413" description="PEP-CTERM sorting domain-containing protein" evidence="1">
    <location>
        <begin position="25"/>
        <end position="369"/>
    </location>
</feature>
<dbReference type="RefSeq" id="WP_258855087.1">
    <property type="nucleotide sequence ID" value="NZ_JANUGV010000001.1"/>
</dbReference>
<feature type="signal peptide" evidence="1">
    <location>
        <begin position="1"/>
        <end position="24"/>
    </location>
</feature>
<dbReference type="NCBIfam" id="TIGR02913">
    <property type="entry name" value="HAF_rpt"/>
    <property type="match status" value="3"/>
</dbReference>
<reference evidence="2 3" key="1">
    <citation type="submission" date="2022-08" db="EMBL/GenBank/DDBJ databases">
        <title>Reclassification of Massilia species as members of the genera Telluria, Duganella, Pseudoduganella, Mokoshia gen. nov. and Zemynaea gen. nov. using orthogonal and non-orthogonal genome-based approaches.</title>
        <authorList>
            <person name="Bowman J.P."/>
        </authorList>
    </citation>
    <scope>NUCLEOTIDE SEQUENCE [LARGE SCALE GENOMIC DNA]</scope>
    <source>
        <strain evidence="2 3">JCM 31607</strain>
    </source>
</reference>
<evidence type="ECO:0000313" key="2">
    <source>
        <dbReference type="EMBL" id="MCS0607353.1"/>
    </source>
</evidence>